<dbReference type="SMART" id="SM00316">
    <property type="entry name" value="S1"/>
    <property type="match status" value="1"/>
</dbReference>
<keyword evidence="1" id="KW-0806">Transcription termination</keyword>
<dbReference type="PANTHER" id="PTHR22648:SF0">
    <property type="entry name" value="TRANSCRIPTION TERMINATION_ANTITERMINATION PROTEIN NUSA"/>
    <property type="match status" value="1"/>
</dbReference>
<evidence type="ECO:0000256" key="1">
    <source>
        <dbReference type="ARBA" id="ARBA00022472"/>
    </source>
</evidence>
<evidence type="ECO:0000256" key="2">
    <source>
        <dbReference type="ARBA" id="ARBA00022490"/>
    </source>
</evidence>
<dbReference type="GO" id="GO:0005829">
    <property type="term" value="C:cytosol"/>
    <property type="evidence" value="ECO:0007669"/>
    <property type="project" value="TreeGrafter"/>
</dbReference>
<evidence type="ECO:0000313" key="8">
    <source>
        <dbReference type="EMBL" id="SVD17205.1"/>
    </source>
</evidence>
<keyword evidence="2" id="KW-0963">Cytoplasm</keyword>
<dbReference type="InterPro" id="IPR015946">
    <property type="entry name" value="KH_dom-like_a/b"/>
</dbReference>
<keyword evidence="6" id="KW-0804">Transcription</keyword>
<dbReference type="InterPro" id="IPR013735">
    <property type="entry name" value="TF_NusA_N"/>
</dbReference>
<feature type="domain" description="S1 motif" evidence="7">
    <location>
        <begin position="135"/>
        <end position="199"/>
    </location>
</feature>
<dbReference type="AlphaFoldDB" id="A0A382T617"/>
<feature type="non-terminal residue" evidence="8">
    <location>
        <position position="290"/>
    </location>
</feature>
<dbReference type="Gene3D" id="3.30.1480.10">
    <property type="entry name" value="NusA, N-terminal domain"/>
    <property type="match status" value="1"/>
</dbReference>
<dbReference type="GO" id="GO:0031564">
    <property type="term" value="P:transcription antitermination"/>
    <property type="evidence" value="ECO:0007669"/>
    <property type="project" value="UniProtKB-KW"/>
</dbReference>
<dbReference type="Pfam" id="PF13184">
    <property type="entry name" value="KH_NusA_1st"/>
    <property type="match status" value="1"/>
</dbReference>
<dbReference type="NCBIfam" id="TIGR01953">
    <property type="entry name" value="NusA"/>
    <property type="match status" value="1"/>
</dbReference>
<dbReference type="FunFam" id="3.30.300.20:FF:000002">
    <property type="entry name" value="Transcription termination/antitermination protein NusA"/>
    <property type="match status" value="1"/>
</dbReference>
<dbReference type="PANTHER" id="PTHR22648">
    <property type="entry name" value="TRANSCRIPTION TERMINATION FACTOR NUSA"/>
    <property type="match status" value="1"/>
</dbReference>
<gene>
    <name evidence="8" type="ORF">METZ01_LOCUS370059</name>
</gene>
<reference evidence="8" key="1">
    <citation type="submission" date="2018-05" db="EMBL/GenBank/DDBJ databases">
        <authorList>
            <person name="Lanie J.A."/>
            <person name="Ng W.-L."/>
            <person name="Kazmierczak K.M."/>
            <person name="Andrzejewski T.M."/>
            <person name="Davidsen T.M."/>
            <person name="Wayne K.J."/>
            <person name="Tettelin H."/>
            <person name="Glass J.I."/>
            <person name="Rusch D."/>
            <person name="Podicherti R."/>
            <person name="Tsui H.-C.T."/>
            <person name="Winkler M.E."/>
        </authorList>
    </citation>
    <scope>NUCLEOTIDE SEQUENCE</scope>
</reference>
<evidence type="ECO:0000256" key="5">
    <source>
        <dbReference type="ARBA" id="ARBA00023015"/>
    </source>
</evidence>
<dbReference type="CDD" id="cd04455">
    <property type="entry name" value="S1_NusA"/>
    <property type="match status" value="1"/>
</dbReference>
<evidence type="ECO:0000256" key="3">
    <source>
        <dbReference type="ARBA" id="ARBA00022814"/>
    </source>
</evidence>
<dbReference type="Gene3D" id="3.30.300.20">
    <property type="match status" value="1"/>
</dbReference>
<protein>
    <recommendedName>
        <fullName evidence="7">S1 motif domain-containing protein</fullName>
    </recommendedName>
</protein>
<dbReference type="InterPro" id="IPR036555">
    <property type="entry name" value="NusA_N_sf"/>
</dbReference>
<dbReference type="SUPFAM" id="SSF54814">
    <property type="entry name" value="Prokaryotic type KH domain (KH-domain type II)"/>
    <property type="match status" value="1"/>
</dbReference>
<dbReference type="SUPFAM" id="SSF50249">
    <property type="entry name" value="Nucleic acid-binding proteins"/>
    <property type="match status" value="1"/>
</dbReference>
<name>A0A382T617_9ZZZZ</name>
<dbReference type="InterPro" id="IPR012340">
    <property type="entry name" value="NA-bd_OB-fold"/>
</dbReference>
<dbReference type="Pfam" id="PF08529">
    <property type="entry name" value="NusA_N"/>
    <property type="match status" value="1"/>
</dbReference>
<dbReference type="GO" id="GO:0003723">
    <property type="term" value="F:RNA binding"/>
    <property type="evidence" value="ECO:0007669"/>
    <property type="project" value="UniProtKB-KW"/>
</dbReference>
<evidence type="ECO:0000259" key="7">
    <source>
        <dbReference type="PROSITE" id="PS50126"/>
    </source>
</evidence>
<evidence type="ECO:0000256" key="4">
    <source>
        <dbReference type="ARBA" id="ARBA00022884"/>
    </source>
</evidence>
<dbReference type="GO" id="GO:0003700">
    <property type="term" value="F:DNA-binding transcription factor activity"/>
    <property type="evidence" value="ECO:0007669"/>
    <property type="project" value="InterPro"/>
</dbReference>
<keyword evidence="5" id="KW-0805">Transcription regulation</keyword>
<accession>A0A382T617</accession>
<dbReference type="InterPro" id="IPR009019">
    <property type="entry name" value="KH_sf_prok-type"/>
</dbReference>
<dbReference type="SUPFAM" id="SSF69705">
    <property type="entry name" value="Transcription factor NusA, N-terminal domain"/>
    <property type="match status" value="1"/>
</dbReference>
<sequence length="290" mass="32950">MTGDLISTVRQMMDQTDLPQEIFLDAIQSALMQAAKRRYGSTEEVSIELDPETGEICCYVPKKVVDIMHSFAREIPIEEAQKIDPNVKVNDIIRVEVNTGDFGRIEAQTARQVLVQKIKEAEREQVYEEYKEREGEIITGYVQRIDRNAIIVDLDRTEGILIDGEFNRNAGYRRGDSLKCIIMGVENDERGLQILLSRNHNDLVVQLFEMEVPEIEDGLVEIRAVARDPGDRSKVAVYTNDSSIDPVGTCVGVRGSRVRTIVDELDGEKIELIRWHEDIQTYIKNSLQPA</sequence>
<dbReference type="EMBL" id="UINC01133964">
    <property type="protein sequence ID" value="SVD17205.1"/>
    <property type="molecule type" value="Genomic_DNA"/>
</dbReference>
<organism evidence="8">
    <name type="scientific">marine metagenome</name>
    <dbReference type="NCBI Taxonomy" id="408172"/>
    <lineage>
        <taxon>unclassified sequences</taxon>
        <taxon>metagenomes</taxon>
        <taxon>ecological metagenomes</taxon>
    </lineage>
</organism>
<dbReference type="InterPro" id="IPR030842">
    <property type="entry name" value="TF_NusA_bacterial"/>
</dbReference>
<dbReference type="InterPro" id="IPR010213">
    <property type="entry name" value="TF_NusA"/>
</dbReference>
<dbReference type="PROSITE" id="PS50126">
    <property type="entry name" value="S1"/>
    <property type="match status" value="1"/>
</dbReference>
<dbReference type="CDD" id="cd02134">
    <property type="entry name" value="KH-II_NusA_rpt1"/>
    <property type="match status" value="1"/>
</dbReference>
<dbReference type="InterPro" id="IPR025249">
    <property type="entry name" value="TF_NusA_KH_1st"/>
</dbReference>
<dbReference type="GO" id="GO:0006353">
    <property type="term" value="P:DNA-templated transcription termination"/>
    <property type="evidence" value="ECO:0007669"/>
    <property type="project" value="UniProtKB-KW"/>
</dbReference>
<evidence type="ECO:0000256" key="6">
    <source>
        <dbReference type="ARBA" id="ARBA00023163"/>
    </source>
</evidence>
<dbReference type="InterPro" id="IPR003029">
    <property type="entry name" value="S1_domain"/>
</dbReference>
<keyword evidence="3" id="KW-0889">Transcription antitermination</keyword>
<proteinExistence type="predicted"/>
<keyword evidence="4" id="KW-0694">RNA-binding</keyword>
<dbReference type="Gene3D" id="2.40.50.140">
    <property type="entry name" value="Nucleic acid-binding proteins"/>
    <property type="match status" value="1"/>
</dbReference>